<keyword evidence="3" id="KW-1185">Reference proteome</keyword>
<protein>
    <submittedName>
        <fullName evidence="2">Uncharacterized protein</fullName>
    </submittedName>
</protein>
<organism evidence="2 3">
    <name type="scientific">Vibrio olivae</name>
    <dbReference type="NCBI Taxonomy" id="1243002"/>
    <lineage>
        <taxon>Bacteria</taxon>
        <taxon>Pseudomonadati</taxon>
        <taxon>Pseudomonadota</taxon>
        <taxon>Gammaproteobacteria</taxon>
        <taxon>Vibrionales</taxon>
        <taxon>Vibrionaceae</taxon>
        <taxon>Vibrio</taxon>
    </lineage>
</organism>
<comment type="caution">
    <text evidence="2">The sequence shown here is derived from an EMBL/GenBank/DDBJ whole genome shotgun (WGS) entry which is preliminary data.</text>
</comment>
<proteinExistence type="predicted"/>
<dbReference type="EMBL" id="JBHMEP010000034">
    <property type="protein sequence ID" value="MFB9137859.1"/>
    <property type="molecule type" value="Genomic_DNA"/>
</dbReference>
<evidence type="ECO:0000313" key="2">
    <source>
        <dbReference type="EMBL" id="MFB9137859.1"/>
    </source>
</evidence>
<dbReference type="Proteomes" id="UP001589645">
    <property type="component" value="Unassembled WGS sequence"/>
</dbReference>
<keyword evidence="1" id="KW-0472">Membrane</keyword>
<accession>A0ABV5HUC0</accession>
<evidence type="ECO:0000313" key="3">
    <source>
        <dbReference type="Proteomes" id="UP001589645"/>
    </source>
</evidence>
<evidence type="ECO:0000256" key="1">
    <source>
        <dbReference type="SAM" id="Phobius"/>
    </source>
</evidence>
<sequence length="178" mass="20383">MKAKDLNRVQNAVKKSESETLTGAIKSWCRLFNSKKDVMDIIKENNIEVSKDVIPSLVALAKDKELVITICKEILANIDGVFCQYIEIEKIYNDENESANNKIMLAEKQAQKILLGTTHKAFGYCAPIKYSEDKSGYFVIYNNERYKSTRMATKITNFSFSLIAKCITYYLTHDKNVR</sequence>
<dbReference type="RefSeq" id="WP_390198258.1">
    <property type="nucleotide sequence ID" value="NZ_JBHMEP010000034.1"/>
</dbReference>
<keyword evidence="1" id="KW-0812">Transmembrane</keyword>
<keyword evidence="1" id="KW-1133">Transmembrane helix</keyword>
<gene>
    <name evidence="2" type="ORF">ACFFUV_23255</name>
</gene>
<reference evidence="2 3" key="1">
    <citation type="submission" date="2024-09" db="EMBL/GenBank/DDBJ databases">
        <authorList>
            <person name="Sun Q."/>
            <person name="Mori K."/>
        </authorList>
    </citation>
    <scope>NUCLEOTIDE SEQUENCE [LARGE SCALE GENOMIC DNA]</scope>
    <source>
        <strain evidence="2 3">CECT 8064</strain>
    </source>
</reference>
<name>A0ABV5HUC0_9VIBR</name>
<feature type="transmembrane region" description="Helical" evidence="1">
    <location>
        <begin position="155"/>
        <end position="172"/>
    </location>
</feature>